<keyword evidence="4 7" id="KW-0812">Transmembrane</keyword>
<comment type="similarity">
    <text evidence="2">Belongs to the major facilitator superfamily. Monocarboxylate porter (TC 2.A.1.13) family.</text>
</comment>
<reference evidence="8" key="1">
    <citation type="submission" date="2023-06" db="EMBL/GenBank/DDBJ databases">
        <title>Genome-scale phylogeny and comparative genomics of the fungal order Sordariales.</title>
        <authorList>
            <consortium name="Lawrence Berkeley National Laboratory"/>
            <person name="Hensen N."/>
            <person name="Bonometti L."/>
            <person name="Westerberg I."/>
            <person name="Brannstrom I.O."/>
            <person name="Guillou S."/>
            <person name="Cros-Aarteil S."/>
            <person name="Calhoun S."/>
            <person name="Haridas S."/>
            <person name="Kuo A."/>
            <person name="Mondo S."/>
            <person name="Pangilinan J."/>
            <person name="Riley R."/>
            <person name="LaButti K."/>
            <person name="Andreopoulos B."/>
            <person name="Lipzen A."/>
            <person name="Chen C."/>
            <person name="Yanf M."/>
            <person name="Daum C."/>
            <person name="Ng V."/>
            <person name="Clum A."/>
            <person name="Steindorff A."/>
            <person name="Ohm R."/>
            <person name="Martin F."/>
            <person name="Silar P."/>
            <person name="Natvig D."/>
            <person name="Lalanne C."/>
            <person name="Gautier V."/>
            <person name="Ament-velasquez S.L."/>
            <person name="Kruys A."/>
            <person name="Hutchinson M.I."/>
            <person name="Powell A.J."/>
            <person name="Barry K."/>
            <person name="Miller A.N."/>
            <person name="Grigoriev I.V."/>
            <person name="Debuchy R."/>
            <person name="Gladieux P."/>
            <person name="Thoren M.H."/>
            <person name="Johannesson H."/>
        </authorList>
    </citation>
    <scope>NUCLEOTIDE SEQUENCE</scope>
    <source>
        <strain evidence="8">SMH3391-2</strain>
    </source>
</reference>
<evidence type="ECO:0000313" key="8">
    <source>
        <dbReference type="EMBL" id="KAK0625093.1"/>
    </source>
</evidence>
<dbReference type="PANTHER" id="PTHR11360:SF224">
    <property type="entry name" value="MAJOR FACILITATOR SUPERFAMILY (MFS) PROFILE DOMAIN-CONTAINING PROTEIN-RELATED"/>
    <property type="match status" value="1"/>
</dbReference>
<dbReference type="GO" id="GO:0022857">
    <property type="term" value="F:transmembrane transporter activity"/>
    <property type="evidence" value="ECO:0007669"/>
    <property type="project" value="InterPro"/>
</dbReference>
<evidence type="ECO:0000256" key="2">
    <source>
        <dbReference type="ARBA" id="ARBA00006727"/>
    </source>
</evidence>
<feature type="transmembrane region" description="Helical" evidence="7">
    <location>
        <begin position="185"/>
        <end position="207"/>
    </location>
</feature>
<feature type="transmembrane region" description="Helical" evidence="7">
    <location>
        <begin position="155"/>
        <end position="173"/>
    </location>
</feature>
<keyword evidence="3" id="KW-0813">Transport</keyword>
<evidence type="ECO:0000313" key="9">
    <source>
        <dbReference type="Proteomes" id="UP001174934"/>
    </source>
</evidence>
<proteinExistence type="inferred from homology"/>
<dbReference type="Gene3D" id="1.20.1250.20">
    <property type="entry name" value="MFS general substrate transporter like domains"/>
    <property type="match status" value="1"/>
</dbReference>
<evidence type="ECO:0000256" key="7">
    <source>
        <dbReference type="SAM" id="Phobius"/>
    </source>
</evidence>
<protein>
    <submittedName>
        <fullName evidence="8">Major facilitator superfamily domain-containing protein</fullName>
    </submittedName>
</protein>
<name>A0AA39X0M1_9PEZI</name>
<dbReference type="Pfam" id="PF07690">
    <property type="entry name" value="MFS_1"/>
    <property type="match status" value="1"/>
</dbReference>
<sequence>MLASLSTKYYQLFLAQSVLSSIGSSAVFNACQASVISWFAARRATAFGIMVSGSSLGGVVLPIMIARLIGAIGFPWTMRALAFMFIGLLALTCATVKSRIPPAPRPFVLKEYLGGFRQPAYSLHVLATFLFSWGVFVPFNCLILQAREQGVGEGLLPYLLPIVNAVSIPGRILPGMVADRVGGGIITGGIIAFAVLFGFSSGAFLALQPALVAQVSDIRVIGARTGMAFAVSSVGALMGSPIAGAIAARSGGGGGGGDGYLGLQLFCGCAMLAGMAVWCAAR</sequence>
<feature type="transmembrane region" description="Helical" evidence="7">
    <location>
        <begin position="120"/>
        <end position="143"/>
    </location>
</feature>
<evidence type="ECO:0000256" key="6">
    <source>
        <dbReference type="ARBA" id="ARBA00023136"/>
    </source>
</evidence>
<dbReference type="PANTHER" id="PTHR11360">
    <property type="entry name" value="MONOCARBOXYLATE TRANSPORTER"/>
    <property type="match status" value="1"/>
</dbReference>
<evidence type="ECO:0000256" key="3">
    <source>
        <dbReference type="ARBA" id="ARBA00022448"/>
    </source>
</evidence>
<dbReference type="InterPro" id="IPR036259">
    <property type="entry name" value="MFS_trans_sf"/>
</dbReference>
<accession>A0AA39X0M1</accession>
<comment type="caution">
    <text evidence="8">The sequence shown here is derived from an EMBL/GenBank/DDBJ whole genome shotgun (WGS) entry which is preliminary data.</text>
</comment>
<feature type="transmembrane region" description="Helical" evidence="7">
    <location>
        <begin position="46"/>
        <end position="69"/>
    </location>
</feature>
<feature type="transmembrane region" description="Helical" evidence="7">
    <location>
        <begin position="228"/>
        <end position="248"/>
    </location>
</feature>
<dbReference type="GO" id="GO:0016020">
    <property type="term" value="C:membrane"/>
    <property type="evidence" value="ECO:0007669"/>
    <property type="project" value="UniProtKB-SubCell"/>
</dbReference>
<evidence type="ECO:0000256" key="4">
    <source>
        <dbReference type="ARBA" id="ARBA00022692"/>
    </source>
</evidence>
<dbReference type="AlphaFoldDB" id="A0AA39X0M1"/>
<feature type="transmembrane region" description="Helical" evidence="7">
    <location>
        <begin position="81"/>
        <end position="100"/>
    </location>
</feature>
<organism evidence="8 9">
    <name type="scientific">Bombardia bombarda</name>
    <dbReference type="NCBI Taxonomy" id="252184"/>
    <lineage>
        <taxon>Eukaryota</taxon>
        <taxon>Fungi</taxon>
        <taxon>Dikarya</taxon>
        <taxon>Ascomycota</taxon>
        <taxon>Pezizomycotina</taxon>
        <taxon>Sordariomycetes</taxon>
        <taxon>Sordariomycetidae</taxon>
        <taxon>Sordariales</taxon>
        <taxon>Lasiosphaeriaceae</taxon>
        <taxon>Bombardia</taxon>
    </lineage>
</organism>
<keyword evidence="5 7" id="KW-1133">Transmembrane helix</keyword>
<dbReference type="InterPro" id="IPR011701">
    <property type="entry name" value="MFS"/>
</dbReference>
<keyword evidence="9" id="KW-1185">Reference proteome</keyword>
<feature type="transmembrane region" description="Helical" evidence="7">
    <location>
        <begin position="260"/>
        <end position="281"/>
    </location>
</feature>
<comment type="subcellular location">
    <subcellularLocation>
        <location evidence="1">Membrane</location>
        <topology evidence="1">Multi-pass membrane protein</topology>
    </subcellularLocation>
</comment>
<dbReference type="Proteomes" id="UP001174934">
    <property type="component" value="Unassembled WGS sequence"/>
</dbReference>
<evidence type="ECO:0000256" key="5">
    <source>
        <dbReference type="ARBA" id="ARBA00022989"/>
    </source>
</evidence>
<keyword evidence="6 7" id="KW-0472">Membrane</keyword>
<dbReference type="InterPro" id="IPR050327">
    <property type="entry name" value="Proton-linked_MCT"/>
</dbReference>
<evidence type="ECO:0000256" key="1">
    <source>
        <dbReference type="ARBA" id="ARBA00004141"/>
    </source>
</evidence>
<dbReference type="EMBL" id="JAULSR010000003">
    <property type="protein sequence ID" value="KAK0625093.1"/>
    <property type="molecule type" value="Genomic_DNA"/>
</dbReference>
<dbReference type="SUPFAM" id="SSF103473">
    <property type="entry name" value="MFS general substrate transporter"/>
    <property type="match status" value="1"/>
</dbReference>
<gene>
    <name evidence="8" type="ORF">B0T17DRAFT_608135</name>
</gene>